<keyword evidence="2" id="KW-0540">Nuclease</keyword>
<feature type="domain" description="HNH nuclease" evidence="1">
    <location>
        <begin position="120"/>
        <end position="162"/>
    </location>
</feature>
<name>A0A6H1ZSD9_9ZZZZ</name>
<accession>A0A6H1ZSD9</accession>
<keyword evidence="2" id="KW-0378">Hydrolase</keyword>
<organism evidence="2">
    <name type="scientific">viral metagenome</name>
    <dbReference type="NCBI Taxonomy" id="1070528"/>
    <lineage>
        <taxon>unclassified sequences</taxon>
        <taxon>metagenomes</taxon>
        <taxon>organismal metagenomes</taxon>
    </lineage>
</organism>
<dbReference type="EMBL" id="MT144180">
    <property type="protein sequence ID" value="QJA50195.1"/>
    <property type="molecule type" value="Genomic_DNA"/>
</dbReference>
<proteinExistence type="predicted"/>
<protein>
    <submittedName>
        <fullName evidence="2">Putative homing endonuclease</fullName>
    </submittedName>
</protein>
<evidence type="ECO:0000259" key="1">
    <source>
        <dbReference type="Pfam" id="PF13392"/>
    </source>
</evidence>
<evidence type="ECO:0000313" key="2">
    <source>
        <dbReference type="EMBL" id="QJA50195.1"/>
    </source>
</evidence>
<gene>
    <name evidence="2" type="ORF">TM448A01637_0006</name>
</gene>
<dbReference type="AlphaFoldDB" id="A0A6H1ZSD9"/>
<dbReference type="Pfam" id="PF13392">
    <property type="entry name" value="HNH_3"/>
    <property type="match status" value="1"/>
</dbReference>
<dbReference type="InterPro" id="IPR044925">
    <property type="entry name" value="His-Me_finger_sf"/>
</dbReference>
<reference evidence="2" key="1">
    <citation type="submission" date="2020-03" db="EMBL/GenBank/DDBJ databases">
        <title>The deep terrestrial virosphere.</title>
        <authorList>
            <person name="Holmfeldt K."/>
            <person name="Nilsson E."/>
            <person name="Simone D."/>
            <person name="Lopez-Fernandez M."/>
            <person name="Wu X."/>
            <person name="de Brujin I."/>
            <person name="Lundin D."/>
            <person name="Andersson A."/>
            <person name="Bertilsson S."/>
            <person name="Dopson M."/>
        </authorList>
    </citation>
    <scope>NUCLEOTIDE SEQUENCE</scope>
    <source>
        <strain evidence="2">TM448A01637</strain>
    </source>
</reference>
<dbReference type="SUPFAM" id="SSF54060">
    <property type="entry name" value="His-Me finger endonucleases"/>
    <property type="match status" value="1"/>
</dbReference>
<dbReference type="Gene3D" id="3.90.75.20">
    <property type="match status" value="1"/>
</dbReference>
<keyword evidence="2" id="KW-0255">Endonuclease</keyword>
<sequence length="186" mass="21591">MEYQCPVCYNHFQTSRKDKIYCSPECRNNYTTNRKQYYLRNRERYIKQNLQWYREHRHPCPTCGILISYTAKHCAKHAGTGRTGTENHGWKGGIARTGGYVKVLKREHPRANSGGYVSEHIIVWEQTHGIPLPDGWVVHHLNGIKTDNRSSNLIGLSNKKHMAILQAKAKRIQELEALLNKYSILM</sequence>
<dbReference type="GO" id="GO:0004519">
    <property type="term" value="F:endonuclease activity"/>
    <property type="evidence" value="ECO:0007669"/>
    <property type="project" value="UniProtKB-KW"/>
</dbReference>
<dbReference type="InterPro" id="IPR003615">
    <property type="entry name" value="HNH_nuc"/>
</dbReference>